<protein>
    <submittedName>
        <fullName evidence="2">Uncharacterized protein</fullName>
    </submittedName>
</protein>
<organism evidence="2 3">
    <name type="scientific">Lachnobacterium bovis</name>
    <dbReference type="NCBI Taxonomy" id="140626"/>
    <lineage>
        <taxon>Bacteria</taxon>
        <taxon>Bacillati</taxon>
        <taxon>Bacillota</taxon>
        <taxon>Clostridia</taxon>
        <taxon>Lachnospirales</taxon>
        <taxon>Lachnospiraceae</taxon>
        <taxon>Lachnobacterium</taxon>
    </lineage>
</organism>
<gene>
    <name evidence="2" type="ORF">SAMN02910429_00796</name>
</gene>
<sequence>MNYNKYSVNSIYFIAPSQQTKGDGQKNNSKRNKNNENFKDFFDGAHESLQENNNQNNPPSKYDF</sequence>
<keyword evidence="3" id="KW-1185">Reference proteome</keyword>
<evidence type="ECO:0000313" key="2">
    <source>
        <dbReference type="EMBL" id="SER68349.1"/>
    </source>
</evidence>
<dbReference type="EMBL" id="FOGW01000007">
    <property type="protein sequence ID" value="SER68349.1"/>
    <property type="molecule type" value="Genomic_DNA"/>
</dbReference>
<proteinExistence type="predicted"/>
<name>A0A1H9R8G8_9FIRM</name>
<reference evidence="3" key="1">
    <citation type="submission" date="2016-10" db="EMBL/GenBank/DDBJ databases">
        <authorList>
            <person name="Varghese N."/>
            <person name="Submissions S."/>
        </authorList>
    </citation>
    <scope>NUCLEOTIDE SEQUENCE [LARGE SCALE GENOMIC DNA]</scope>
    <source>
        <strain evidence="3">S1b</strain>
    </source>
</reference>
<evidence type="ECO:0000313" key="3">
    <source>
        <dbReference type="Proteomes" id="UP000182471"/>
    </source>
</evidence>
<dbReference type="Proteomes" id="UP000182471">
    <property type="component" value="Unassembled WGS sequence"/>
</dbReference>
<accession>A0A1H9R8G8</accession>
<evidence type="ECO:0000256" key="1">
    <source>
        <dbReference type="SAM" id="MobiDB-lite"/>
    </source>
</evidence>
<feature type="compositionally biased region" description="Basic and acidic residues" evidence="1">
    <location>
        <begin position="33"/>
        <end position="49"/>
    </location>
</feature>
<dbReference type="RefSeq" id="WP_022750417.1">
    <property type="nucleotide sequence ID" value="NZ_FOGW01000007.1"/>
</dbReference>
<feature type="compositionally biased region" description="Polar residues" evidence="1">
    <location>
        <begin position="50"/>
        <end position="64"/>
    </location>
</feature>
<feature type="region of interest" description="Disordered" evidence="1">
    <location>
        <begin position="15"/>
        <end position="64"/>
    </location>
</feature>
<dbReference type="AlphaFoldDB" id="A0A1H9R8G8"/>